<proteinExistence type="predicted"/>
<keyword evidence="1" id="KW-0812">Transmembrane</keyword>
<protein>
    <recommendedName>
        <fullName evidence="4">Prepilin-type N-terminal cleavage/methylation domain-containing protein</fullName>
    </recommendedName>
</protein>
<dbReference type="OrthoDB" id="5654083at2"/>
<keyword evidence="1" id="KW-0472">Membrane</keyword>
<dbReference type="InterPro" id="IPR012902">
    <property type="entry name" value="N_methyl_site"/>
</dbReference>
<name>A0A917JSR3_9GAMM</name>
<keyword evidence="3" id="KW-1185">Reference proteome</keyword>
<evidence type="ECO:0000313" key="3">
    <source>
        <dbReference type="Proteomes" id="UP000630149"/>
    </source>
</evidence>
<dbReference type="AlphaFoldDB" id="A0A917JSR3"/>
<reference evidence="2" key="1">
    <citation type="journal article" date="2014" name="Int. J. Syst. Evol. Microbiol.">
        <title>Complete genome sequence of Corynebacterium casei LMG S-19264T (=DSM 44701T), isolated from a smear-ripened cheese.</title>
        <authorList>
            <consortium name="US DOE Joint Genome Institute (JGI-PGF)"/>
            <person name="Walter F."/>
            <person name="Albersmeier A."/>
            <person name="Kalinowski J."/>
            <person name="Ruckert C."/>
        </authorList>
    </citation>
    <scope>NUCLEOTIDE SEQUENCE</scope>
    <source>
        <strain evidence="2">JCM 13919</strain>
    </source>
</reference>
<evidence type="ECO:0000313" key="2">
    <source>
        <dbReference type="EMBL" id="GGI85169.1"/>
    </source>
</evidence>
<dbReference type="SUPFAM" id="SSF54523">
    <property type="entry name" value="Pili subunits"/>
    <property type="match status" value="1"/>
</dbReference>
<comment type="caution">
    <text evidence="2">The sequence shown here is derived from an EMBL/GenBank/DDBJ whole genome shotgun (WGS) entry which is preliminary data.</text>
</comment>
<dbReference type="EMBL" id="BMOB01000004">
    <property type="protein sequence ID" value="GGI85169.1"/>
    <property type="molecule type" value="Genomic_DNA"/>
</dbReference>
<organism evidence="2 3">
    <name type="scientific">Legionella impletisoli</name>
    <dbReference type="NCBI Taxonomy" id="343510"/>
    <lineage>
        <taxon>Bacteria</taxon>
        <taxon>Pseudomonadati</taxon>
        <taxon>Pseudomonadota</taxon>
        <taxon>Gammaproteobacteria</taxon>
        <taxon>Legionellales</taxon>
        <taxon>Legionellaceae</taxon>
        <taxon>Legionella</taxon>
    </lineage>
</organism>
<evidence type="ECO:0000256" key="1">
    <source>
        <dbReference type="SAM" id="Phobius"/>
    </source>
</evidence>
<dbReference type="RefSeq" id="WP_131776631.1">
    <property type="nucleotide sequence ID" value="NZ_BMOB01000004.1"/>
</dbReference>
<dbReference type="InterPro" id="IPR045584">
    <property type="entry name" value="Pilin-like"/>
</dbReference>
<reference evidence="2" key="2">
    <citation type="submission" date="2020-09" db="EMBL/GenBank/DDBJ databases">
        <authorList>
            <person name="Sun Q."/>
            <person name="Ohkuma M."/>
        </authorList>
    </citation>
    <scope>NUCLEOTIDE SEQUENCE</scope>
    <source>
        <strain evidence="2">JCM 13919</strain>
    </source>
</reference>
<gene>
    <name evidence="2" type="ORF">GCM10007966_12200</name>
</gene>
<feature type="transmembrane region" description="Helical" evidence="1">
    <location>
        <begin position="7"/>
        <end position="30"/>
    </location>
</feature>
<sequence>MKKHSLGFNLIELSIVILVVGIISLVMVTWSPNTAIEAITAEGFANTFYQDLNYTKVLSNSKNQRYKIVVGAGSYQIQDQNGTPVPDIQTGATSVVYPQGLTITPTTTLVFDSVGRPYTSGGTPLSSTLTFTVSAAGQTKNLSVIPQTGLVQ</sequence>
<keyword evidence="1" id="KW-1133">Transmembrane helix</keyword>
<dbReference type="NCBIfam" id="TIGR02532">
    <property type="entry name" value="IV_pilin_GFxxxE"/>
    <property type="match status" value="1"/>
</dbReference>
<dbReference type="Proteomes" id="UP000630149">
    <property type="component" value="Unassembled WGS sequence"/>
</dbReference>
<accession>A0A917JSR3</accession>
<evidence type="ECO:0008006" key="4">
    <source>
        <dbReference type="Google" id="ProtNLM"/>
    </source>
</evidence>